<dbReference type="GO" id="GO:0030244">
    <property type="term" value="P:cellulose biosynthetic process"/>
    <property type="evidence" value="ECO:0007669"/>
    <property type="project" value="InterPro"/>
</dbReference>
<dbReference type="GO" id="GO:0016760">
    <property type="term" value="F:cellulose synthase (UDP-forming) activity"/>
    <property type="evidence" value="ECO:0007669"/>
    <property type="project" value="InterPro"/>
</dbReference>
<feature type="transmembrane region" description="Helical" evidence="14">
    <location>
        <begin position="570"/>
        <end position="589"/>
    </location>
</feature>
<evidence type="ECO:0000256" key="8">
    <source>
        <dbReference type="ARBA" id="ARBA00023316"/>
    </source>
</evidence>
<comment type="subcellular location">
    <subcellularLocation>
        <location evidence="1">Golgi apparatus membrane</location>
        <topology evidence="1">Multi-pass membrane protein</topology>
    </subcellularLocation>
</comment>
<dbReference type="KEGG" id="cam:101506417"/>
<dbReference type="Pfam" id="PF03552">
    <property type="entry name" value="Cellulose_synt"/>
    <property type="match status" value="2"/>
</dbReference>
<evidence type="ECO:0000256" key="10">
    <source>
        <dbReference type="ARBA" id="ARBA00060766"/>
    </source>
</evidence>
<evidence type="ECO:0000256" key="12">
    <source>
        <dbReference type="PIRSR" id="PIRSR605150-2"/>
    </source>
</evidence>
<evidence type="ECO:0000256" key="7">
    <source>
        <dbReference type="ARBA" id="ARBA00023136"/>
    </source>
</evidence>
<evidence type="ECO:0000256" key="6">
    <source>
        <dbReference type="ARBA" id="ARBA00023034"/>
    </source>
</evidence>
<evidence type="ECO:0000256" key="11">
    <source>
        <dbReference type="PIRSR" id="PIRSR605150-1"/>
    </source>
</evidence>
<dbReference type="AlphaFoldDB" id="A0A1S2Y263"/>
<evidence type="ECO:0000256" key="2">
    <source>
        <dbReference type="ARBA" id="ARBA00022676"/>
    </source>
</evidence>
<evidence type="ECO:0000313" key="16">
    <source>
        <dbReference type="RefSeq" id="XP_004498142.1"/>
    </source>
</evidence>
<dbReference type="FunFam" id="3.90.550.10:FF:000112">
    <property type="entry name" value="Cellulose synthase-like protein E1"/>
    <property type="match status" value="1"/>
</dbReference>
<evidence type="ECO:0000256" key="4">
    <source>
        <dbReference type="ARBA" id="ARBA00022692"/>
    </source>
</evidence>
<evidence type="ECO:0000256" key="3">
    <source>
        <dbReference type="ARBA" id="ARBA00022679"/>
    </source>
</evidence>
<evidence type="ECO:0000256" key="13">
    <source>
        <dbReference type="PIRSR" id="PIRSR605150-3"/>
    </source>
</evidence>
<dbReference type="STRING" id="3827.A0A1S2Y263"/>
<feature type="active site" evidence="11">
    <location>
        <position position="459"/>
    </location>
</feature>
<keyword evidence="2" id="KW-0328">Glycosyltransferase</keyword>
<evidence type="ECO:0000256" key="9">
    <source>
        <dbReference type="ARBA" id="ARBA00037405"/>
    </source>
</evidence>
<dbReference type="RefSeq" id="XP_004498142.1">
    <property type="nucleotide sequence ID" value="XM_004498085.3"/>
</dbReference>
<feature type="binding site" evidence="13">
    <location>
        <position position="295"/>
    </location>
    <ligand>
        <name>Mn(2+)</name>
        <dbReference type="ChEBI" id="CHEBI:29035"/>
    </ligand>
</feature>
<dbReference type="Gene3D" id="3.90.550.10">
    <property type="entry name" value="Spore Coat Polysaccharide Biosynthesis Protein SpsA, Chain A"/>
    <property type="match status" value="2"/>
</dbReference>
<feature type="binding site" evidence="12">
    <location>
        <position position="148"/>
    </location>
    <ligand>
        <name>UDP-alpha-D-glucose</name>
        <dbReference type="ChEBI" id="CHEBI:58885"/>
    </ligand>
</feature>
<dbReference type="GO" id="GO:0000139">
    <property type="term" value="C:Golgi membrane"/>
    <property type="evidence" value="ECO:0007669"/>
    <property type="project" value="UniProtKB-SubCell"/>
</dbReference>
<reference evidence="16" key="2">
    <citation type="submission" date="2025-08" db="UniProtKB">
        <authorList>
            <consortium name="RefSeq"/>
        </authorList>
    </citation>
    <scope>IDENTIFICATION</scope>
    <source>
        <tissue evidence="16">Etiolated seedlings</tissue>
    </source>
</reference>
<organism evidence="15 16">
    <name type="scientific">Cicer arietinum</name>
    <name type="common">Chickpea</name>
    <name type="synonym">Garbanzo</name>
    <dbReference type="NCBI Taxonomy" id="3827"/>
    <lineage>
        <taxon>Eukaryota</taxon>
        <taxon>Viridiplantae</taxon>
        <taxon>Streptophyta</taxon>
        <taxon>Embryophyta</taxon>
        <taxon>Tracheophyta</taxon>
        <taxon>Spermatophyta</taxon>
        <taxon>Magnoliopsida</taxon>
        <taxon>eudicotyledons</taxon>
        <taxon>Gunneridae</taxon>
        <taxon>Pentapetalae</taxon>
        <taxon>rosids</taxon>
        <taxon>fabids</taxon>
        <taxon>Fabales</taxon>
        <taxon>Fabaceae</taxon>
        <taxon>Papilionoideae</taxon>
        <taxon>50 kb inversion clade</taxon>
        <taxon>NPAAA clade</taxon>
        <taxon>Hologalegina</taxon>
        <taxon>IRL clade</taxon>
        <taxon>Cicereae</taxon>
        <taxon>Cicer</taxon>
    </lineage>
</organism>
<feature type="transmembrane region" description="Helical" evidence="14">
    <location>
        <begin position="20"/>
        <end position="39"/>
    </location>
</feature>
<accession>A0A1S2Y263</accession>
<evidence type="ECO:0000256" key="1">
    <source>
        <dbReference type="ARBA" id="ARBA00004653"/>
    </source>
</evidence>
<proteinExistence type="inferred from homology"/>
<keyword evidence="3" id="KW-0808">Transferase</keyword>
<protein>
    <submittedName>
        <fullName evidence="16">Cellulose synthase-like protein E1</fullName>
    </submittedName>
</protein>
<dbReference type="InterPro" id="IPR005150">
    <property type="entry name" value="Cellulose_synth"/>
</dbReference>
<dbReference type="FunFam" id="3.90.550.10:FF:000138">
    <property type="entry name" value="Cellulose synthase isolog"/>
    <property type="match status" value="1"/>
</dbReference>
<dbReference type="PaxDb" id="3827-XP_004498142.1"/>
<feature type="transmembrane region" description="Helical" evidence="14">
    <location>
        <begin position="661"/>
        <end position="683"/>
    </location>
</feature>
<keyword evidence="8" id="KW-0961">Cell wall biogenesis/degradation</keyword>
<sequence length="747" mass="85920">MRNRGEYTPLFETKNGRGNFIYRLFAISLFVSICFIWFYRFNHIIIITTNYTQEKNGGNWVWLGLFAAELWFGFYWILTQALRWNRVFRQTFKNRLSQRYEHMLPKVDIFVCTANPVIEPPIMVINTVLSVMSYDYPSEKMSVYLSDDGGSELTFYALLEASTFAKHWVPFCKRFKVEPRSPAAYFNTTLHSSSDSLSDINFANELAIVKKLYNEMERRIKDATELKRVPNEARLKHEGFSQWDSYSSPRDHGTILQILFHKKDPNNSKDVDGFILPTLVYLAREKRPQYHHNFKAGAINSLLRVSSIISNGKIILTVDCDMYSNNSESIRDALCFFMDEEKGHEIAYVQFPQNFENVTKNDLYSSALLLVSEVEFHGADGCGGPLYIGTGCFHKRESLCGMKFSDEYRHNWMNEDDLFIEANLHELEEKSKDLASCSYEENTLWGKEMGLKYGCPVEDVISGLSIQSQGWKSVYYNPPRKAFLGVAPTSLLQVLVQHKRWSEGDFQILLSKYSPAWYGFGRISFGLQMGYCAYCLWAPNCLATLYYSIIPSLYLIKGINLFPKMSNPWFIPYAYIIIGETIYSLLEFLSSGGTFKGWWNDLRIWLYKRTSSYLYAFSDTILKLFGFSDPVFTITSKVSEEEVSKRHEKEIMEFGTSSPMFTILATLAMLNLFCLVSVLKDAILRDGGFGAYEKMGLQVMLCGFLVLINLPIYQGLFLRKDSGKLPSSLAMKSTTLALALFISFRFV</sequence>
<evidence type="ECO:0000313" key="15">
    <source>
        <dbReference type="Proteomes" id="UP000087171"/>
    </source>
</evidence>
<feature type="active site" evidence="11">
    <location>
        <position position="148"/>
    </location>
</feature>
<name>A0A1S2Y263_CICAR</name>
<keyword evidence="5 14" id="KW-1133">Transmembrane helix</keyword>
<dbReference type="InterPro" id="IPR029044">
    <property type="entry name" value="Nucleotide-diphossugar_trans"/>
</dbReference>
<keyword evidence="15" id="KW-1185">Reference proteome</keyword>
<dbReference type="GO" id="GO:0071555">
    <property type="term" value="P:cell wall organization"/>
    <property type="evidence" value="ECO:0007669"/>
    <property type="project" value="UniProtKB-KW"/>
</dbReference>
<feature type="binding site" evidence="12">
    <location>
        <position position="119"/>
    </location>
    <ligand>
        <name>UDP-alpha-D-glucose</name>
        <dbReference type="ChEBI" id="CHEBI:58885"/>
    </ligand>
</feature>
<keyword evidence="4 14" id="KW-0812">Transmembrane</keyword>
<keyword evidence="6" id="KW-0333">Golgi apparatus</keyword>
<dbReference type="SUPFAM" id="SSF53448">
    <property type="entry name" value="Nucleotide-diphospho-sugar transferases"/>
    <property type="match status" value="1"/>
</dbReference>
<dbReference type="GeneID" id="101506417"/>
<comment type="function">
    <text evidence="9">Thought to be a Golgi-localized beta-glycan synthase that polymerize the backbones of noncellulosic polysaccharides (hemicelluloses) of plant cell wall.</text>
</comment>
<dbReference type="OrthoDB" id="1929172at2759"/>
<feature type="transmembrane region" description="Helical" evidence="14">
    <location>
        <begin position="59"/>
        <end position="78"/>
    </location>
</feature>
<gene>
    <name evidence="16" type="primary">LOC101506417</name>
</gene>
<dbReference type="Proteomes" id="UP000087171">
    <property type="component" value="Chromosome Ca4"/>
</dbReference>
<comment type="similarity">
    <text evidence="10">Belongs to the glycosyltransferase 2 family. Plant cellulose synthase-like E subfamily.</text>
</comment>
<feature type="transmembrane region" description="Helical" evidence="14">
    <location>
        <begin position="695"/>
        <end position="717"/>
    </location>
</feature>
<dbReference type="eggNOG" id="ENOG502QS7H">
    <property type="taxonomic scope" value="Eukaryota"/>
</dbReference>
<feature type="transmembrane region" description="Helical" evidence="14">
    <location>
        <begin position="531"/>
        <end position="550"/>
    </location>
</feature>
<evidence type="ECO:0000256" key="14">
    <source>
        <dbReference type="SAM" id="Phobius"/>
    </source>
</evidence>
<dbReference type="PANTHER" id="PTHR13301">
    <property type="entry name" value="X-BOX TRANSCRIPTION FACTOR-RELATED"/>
    <property type="match status" value="1"/>
</dbReference>
<evidence type="ECO:0000256" key="5">
    <source>
        <dbReference type="ARBA" id="ARBA00022989"/>
    </source>
</evidence>
<reference evidence="15" key="1">
    <citation type="journal article" date="2013" name="Nat. Biotechnol.">
        <title>Draft genome sequence of chickpea (Cicer arietinum) provides a resource for trait improvement.</title>
        <authorList>
            <person name="Varshney R.K."/>
            <person name="Song C."/>
            <person name="Saxena R.K."/>
            <person name="Azam S."/>
            <person name="Yu S."/>
            <person name="Sharpe A.G."/>
            <person name="Cannon S."/>
            <person name="Baek J."/>
            <person name="Rosen B.D."/>
            <person name="Tar'an B."/>
            <person name="Millan T."/>
            <person name="Zhang X."/>
            <person name="Ramsay L.D."/>
            <person name="Iwata A."/>
            <person name="Wang Y."/>
            <person name="Nelson W."/>
            <person name="Farmer A.D."/>
            <person name="Gaur P.M."/>
            <person name="Soderlund C."/>
            <person name="Penmetsa R.V."/>
            <person name="Xu C."/>
            <person name="Bharti A.K."/>
            <person name="He W."/>
            <person name="Winter P."/>
            <person name="Zhao S."/>
            <person name="Hane J.K."/>
            <person name="Carrasquilla-Garcia N."/>
            <person name="Condie J.A."/>
            <person name="Upadhyaya H.D."/>
            <person name="Luo M.C."/>
            <person name="Thudi M."/>
            <person name="Gowda C.L."/>
            <person name="Singh N.P."/>
            <person name="Lichtenzveig J."/>
            <person name="Gali K.K."/>
            <person name="Rubio J."/>
            <person name="Nadarajan N."/>
            <person name="Dolezel J."/>
            <person name="Bansal K.C."/>
            <person name="Xu X."/>
            <person name="Edwards D."/>
            <person name="Zhang G."/>
            <person name="Kahl G."/>
            <person name="Gil J."/>
            <person name="Singh K.B."/>
            <person name="Datta S.K."/>
            <person name="Jackson S.A."/>
            <person name="Wang J."/>
            <person name="Cook D.R."/>
        </authorList>
    </citation>
    <scope>NUCLEOTIDE SEQUENCE [LARGE SCALE GENOMIC DNA]</scope>
    <source>
        <strain evidence="15">cv. CDC Frontier</strain>
    </source>
</reference>
<feature type="binding site" evidence="13">
    <location>
        <position position="319"/>
    </location>
    <ligand>
        <name>Mn(2+)</name>
        <dbReference type="ChEBI" id="CHEBI:29035"/>
    </ligand>
</feature>
<keyword evidence="7 14" id="KW-0472">Membrane</keyword>